<dbReference type="EMBL" id="WBZB01000035">
    <property type="protein sequence ID" value="KAB3529206.1"/>
    <property type="molecule type" value="Genomic_DNA"/>
</dbReference>
<evidence type="ECO:0000313" key="9">
    <source>
        <dbReference type="EMBL" id="KAB3529206.1"/>
    </source>
</evidence>
<dbReference type="PROSITE" id="PS01063">
    <property type="entry name" value="SIGMA70_ECF"/>
    <property type="match status" value="1"/>
</dbReference>
<feature type="domain" description="RNA polymerase sigma-70 region 2" evidence="7">
    <location>
        <begin position="22"/>
        <end position="87"/>
    </location>
</feature>
<dbReference type="GO" id="GO:0006950">
    <property type="term" value="P:response to stress"/>
    <property type="evidence" value="ECO:0007669"/>
    <property type="project" value="UniProtKB-ARBA"/>
</dbReference>
<dbReference type="InterPro" id="IPR013249">
    <property type="entry name" value="RNA_pol_sigma70_r4_t2"/>
</dbReference>
<feature type="domain" description="RNA polymerase sigma factor 70 region 4 type 2" evidence="8">
    <location>
        <begin position="119"/>
        <end position="170"/>
    </location>
</feature>
<dbReference type="PANTHER" id="PTHR43133:SF51">
    <property type="entry name" value="RNA POLYMERASE SIGMA FACTOR"/>
    <property type="match status" value="1"/>
</dbReference>
<dbReference type="InterPro" id="IPR036388">
    <property type="entry name" value="WH-like_DNA-bd_sf"/>
</dbReference>
<dbReference type="InterPro" id="IPR039425">
    <property type="entry name" value="RNA_pol_sigma-70-like"/>
</dbReference>
<dbReference type="InterPro" id="IPR000838">
    <property type="entry name" value="RNA_pol_sigma70_ECF_CS"/>
</dbReference>
<dbReference type="Gene3D" id="1.10.10.10">
    <property type="entry name" value="Winged helix-like DNA-binding domain superfamily/Winged helix DNA-binding domain"/>
    <property type="match status" value="1"/>
</dbReference>
<evidence type="ECO:0000256" key="1">
    <source>
        <dbReference type="ARBA" id="ARBA00010641"/>
    </source>
</evidence>
<comment type="caution">
    <text evidence="9">The sequence shown here is derived from an EMBL/GenBank/DDBJ whole genome shotgun (WGS) entry which is preliminary data.</text>
</comment>
<dbReference type="Pfam" id="PF04542">
    <property type="entry name" value="Sigma70_r2"/>
    <property type="match status" value="1"/>
</dbReference>
<dbReference type="NCBIfam" id="TIGR02937">
    <property type="entry name" value="sigma70-ECF"/>
    <property type="match status" value="1"/>
</dbReference>
<dbReference type="OrthoDB" id="9795666at2"/>
<evidence type="ECO:0000256" key="5">
    <source>
        <dbReference type="ARBA" id="ARBA00023163"/>
    </source>
</evidence>
<dbReference type="InterPro" id="IPR013325">
    <property type="entry name" value="RNA_pol_sigma_r2"/>
</dbReference>
<evidence type="ECO:0000256" key="6">
    <source>
        <dbReference type="RuleBase" id="RU000716"/>
    </source>
</evidence>
<accession>A0A833M980</accession>
<evidence type="ECO:0000259" key="7">
    <source>
        <dbReference type="Pfam" id="PF04542"/>
    </source>
</evidence>
<proteinExistence type="inferred from homology"/>
<evidence type="ECO:0000256" key="3">
    <source>
        <dbReference type="ARBA" id="ARBA00023082"/>
    </source>
</evidence>
<keyword evidence="5 6" id="KW-0804">Transcription</keyword>
<dbReference type="InterPro" id="IPR014284">
    <property type="entry name" value="RNA_pol_sigma-70_dom"/>
</dbReference>
<gene>
    <name evidence="9" type="ORF">F8153_09790</name>
</gene>
<dbReference type="InterPro" id="IPR007627">
    <property type="entry name" value="RNA_pol_sigma70_r2"/>
</dbReference>
<dbReference type="RefSeq" id="WP_151866179.1">
    <property type="nucleotide sequence ID" value="NZ_WBZB01000035.1"/>
</dbReference>
<dbReference type="InterPro" id="IPR013324">
    <property type="entry name" value="RNA_pol_sigma_r3/r4-like"/>
</dbReference>
<dbReference type="SUPFAM" id="SSF88946">
    <property type="entry name" value="Sigma2 domain of RNA polymerase sigma factors"/>
    <property type="match status" value="1"/>
</dbReference>
<dbReference type="SUPFAM" id="SSF88659">
    <property type="entry name" value="Sigma3 and sigma4 domains of RNA polymerase sigma factors"/>
    <property type="match status" value="1"/>
</dbReference>
<comment type="similarity">
    <text evidence="1 6">Belongs to the sigma-70 factor family. ECF subfamily.</text>
</comment>
<dbReference type="AlphaFoldDB" id="A0A833M980"/>
<dbReference type="Proteomes" id="UP000465601">
    <property type="component" value="Unassembled WGS sequence"/>
</dbReference>
<sequence length="181" mass="21588">MTEARDYIERLKNRDQMAYRELIEEYSNKLLRIAYYIVKDQEMAEDIVQESLISIYKNIDGFRGDSQLSTWLTRVVINNAKRVVGKKRVINFFPLKDLLIKDHKPLPHEVVIKKEKEEVLKEILMSLPVKYKEVLVLYFYEELKIKEISEILDISESGIKSRLKRGKEKIRLEMERRALNL</sequence>
<protein>
    <recommendedName>
        <fullName evidence="6">RNA polymerase sigma factor</fullName>
    </recommendedName>
</protein>
<keyword evidence="2 6" id="KW-0805">Transcription regulation</keyword>
<evidence type="ECO:0000313" key="10">
    <source>
        <dbReference type="Proteomes" id="UP000465601"/>
    </source>
</evidence>
<reference evidence="9 10" key="1">
    <citation type="submission" date="2019-10" db="EMBL/GenBank/DDBJ databases">
        <title>Alkaliphilus serpentinus sp. nov. and Alkaliphilus pronyensis sp. nov., two novel anaerobic alkaliphilic species isolated from the serpentinized-hosted hydrothermal field of the Prony Bay (New Caledonia).</title>
        <authorList>
            <person name="Postec A."/>
        </authorList>
    </citation>
    <scope>NUCLEOTIDE SEQUENCE [LARGE SCALE GENOMIC DNA]</scope>
    <source>
        <strain evidence="9 10">LacT</strain>
    </source>
</reference>
<name>A0A833M980_9FIRM</name>
<keyword evidence="10" id="KW-1185">Reference proteome</keyword>
<evidence type="ECO:0000259" key="8">
    <source>
        <dbReference type="Pfam" id="PF08281"/>
    </source>
</evidence>
<dbReference type="Pfam" id="PF08281">
    <property type="entry name" value="Sigma70_r4_2"/>
    <property type="match status" value="1"/>
</dbReference>
<organism evidence="9 10">
    <name type="scientific">Alkaliphilus serpentinus</name>
    <dbReference type="NCBI Taxonomy" id="1482731"/>
    <lineage>
        <taxon>Bacteria</taxon>
        <taxon>Bacillati</taxon>
        <taxon>Bacillota</taxon>
        <taxon>Clostridia</taxon>
        <taxon>Peptostreptococcales</taxon>
        <taxon>Natronincolaceae</taxon>
        <taxon>Alkaliphilus</taxon>
    </lineage>
</organism>
<dbReference type="CDD" id="cd06171">
    <property type="entry name" value="Sigma70_r4"/>
    <property type="match status" value="1"/>
</dbReference>
<dbReference type="GO" id="GO:0003677">
    <property type="term" value="F:DNA binding"/>
    <property type="evidence" value="ECO:0007669"/>
    <property type="project" value="UniProtKB-KW"/>
</dbReference>
<keyword evidence="4 6" id="KW-0238">DNA-binding</keyword>
<evidence type="ECO:0000256" key="4">
    <source>
        <dbReference type="ARBA" id="ARBA00023125"/>
    </source>
</evidence>
<dbReference type="PANTHER" id="PTHR43133">
    <property type="entry name" value="RNA POLYMERASE ECF-TYPE SIGMA FACTO"/>
    <property type="match status" value="1"/>
</dbReference>
<dbReference type="GO" id="GO:0006352">
    <property type="term" value="P:DNA-templated transcription initiation"/>
    <property type="evidence" value="ECO:0007669"/>
    <property type="project" value="InterPro"/>
</dbReference>
<dbReference type="Gene3D" id="1.10.1740.10">
    <property type="match status" value="1"/>
</dbReference>
<evidence type="ECO:0000256" key="2">
    <source>
        <dbReference type="ARBA" id="ARBA00023015"/>
    </source>
</evidence>
<keyword evidence="3 6" id="KW-0731">Sigma factor</keyword>
<dbReference type="GO" id="GO:0016987">
    <property type="term" value="F:sigma factor activity"/>
    <property type="evidence" value="ECO:0007669"/>
    <property type="project" value="UniProtKB-KW"/>
</dbReference>